<protein>
    <recommendedName>
        <fullName evidence="3">Cyclic lactone autoinducer peptide</fullName>
    </recommendedName>
</protein>
<reference evidence="2" key="1">
    <citation type="journal article" date="2019" name="Int. J. Syst. Evol. Microbiol.">
        <title>The Global Catalogue of Microorganisms (GCM) 10K type strain sequencing project: providing services to taxonomists for standard genome sequencing and annotation.</title>
        <authorList>
            <consortium name="The Broad Institute Genomics Platform"/>
            <consortium name="The Broad Institute Genome Sequencing Center for Infectious Disease"/>
            <person name="Wu L."/>
            <person name="Ma J."/>
        </authorList>
    </citation>
    <scope>NUCLEOTIDE SEQUENCE [LARGE SCALE GENOMIC DNA]</scope>
    <source>
        <strain evidence="2">KACC 11904</strain>
    </source>
</reference>
<organism evidence="1 2">
    <name type="scientific">Paenibacillus aestuarii</name>
    <dbReference type="NCBI Taxonomy" id="516965"/>
    <lineage>
        <taxon>Bacteria</taxon>
        <taxon>Bacillati</taxon>
        <taxon>Bacillota</taxon>
        <taxon>Bacilli</taxon>
        <taxon>Bacillales</taxon>
        <taxon>Paenibacillaceae</taxon>
        <taxon>Paenibacillus</taxon>
    </lineage>
</organism>
<dbReference type="PROSITE" id="PS51257">
    <property type="entry name" value="PROKAR_LIPOPROTEIN"/>
    <property type="match status" value="1"/>
</dbReference>
<name>A0ABW0K5H4_9BACL</name>
<evidence type="ECO:0000313" key="1">
    <source>
        <dbReference type="EMBL" id="MFC5448281.1"/>
    </source>
</evidence>
<accession>A0ABW0K5H4</accession>
<dbReference type="EMBL" id="JBHSMJ010000009">
    <property type="protein sequence ID" value="MFC5448281.1"/>
    <property type="molecule type" value="Genomic_DNA"/>
</dbReference>
<gene>
    <name evidence="1" type="ORF">ACFPOG_08410</name>
</gene>
<dbReference type="Proteomes" id="UP001596044">
    <property type="component" value="Unassembled WGS sequence"/>
</dbReference>
<comment type="caution">
    <text evidence="1">The sequence shown here is derived from an EMBL/GenBank/DDBJ whole genome shotgun (WGS) entry which is preliminary data.</text>
</comment>
<dbReference type="RefSeq" id="WP_270878552.1">
    <property type="nucleotide sequence ID" value="NZ_JAQFVF010000020.1"/>
</dbReference>
<keyword evidence="2" id="KW-1185">Reference proteome</keyword>
<sequence length="49" mass="5319">MAKQAWYSTTKNKLLLGAASVVAIGVLLSGCMKQADEPMPKLTGIIRKW</sequence>
<proteinExistence type="predicted"/>
<evidence type="ECO:0008006" key="3">
    <source>
        <dbReference type="Google" id="ProtNLM"/>
    </source>
</evidence>
<evidence type="ECO:0000313" key="2">
    <source>
        <dbReference type="Proteomes" id="UP001596044"/>
    </source>
</evidence>